<dbReference type="Pfam" id="PF13416">
    <property type="entry name" value="SBP_bac_8"/>
    <property type="match status" value="1"/>
</dbReference>
<dbReference type="OrthoDB" id="6776301at2"/>
<gene>
    <name evidence="5" type="ORF">FRZ44_07240</name>
</gene>
<dbReference type="Gene3D" id="3.40.190.10">
    <property type="entry name" value="Periplasmic binding protein-like II"/>
    <property type="match status" value="2"/>
</dbReference>
<dbReference type="PRINTS" id="PR00909">
    <property type="entry name" value="SPERMDNBNDNG"/>
</dbReference>
<protein>
    <submittedName>
        <fullName evidence="5">Spermidine/putrescine ABC transporter</fullName>
    </submittedName>
</protein>
<dbReference type="EMBL" id="CP042906">
    <property type="protein sequence ID" value="QEX15440.1"/>
    <property type="molecule type" value="Genomic_DNA"/>
</dbReference>
<reference evidence="5 6" key="1">
    <citation type="submission" date="2019-08" db="EMBL/GenBank/DDBJ databases">
        <title>Hyperibacter terrae gen. nov., sp. nov. and Hyperibacter viscosus sp. nov., two new members in the family Rhodospirillaceae isolated from the rhizosphere of Hypericum perforatum.</title>
        <authorList>
            <person name="Noviana Z."/>
        </authorList>
    </citation>
    <scope>NUCLEOTIDE SEQUENCE [LARGE SCALE GENOMIC DNA]</scope>
    <source>
        <strain evidence="5 6">R5913</strain>
    </source>
</reference>
<dbReference type="InterPro" id="IPR006311">
    <property type="entry name" value="TAT_signal"/>
</dbReference>
<accession>A0A5J6MGQ2</accession>
<dbReference type="GO" id="GO:0019808">
    <property type="term" value="F:polyamine binding"/>
    <property type="evidence" value="ECO:0007669"/>
    <property type="project" value="InterPro"/>
</dbReference>
<dbReference type="SUPFAM" id="SSF53850">
    <property type="entry name" value="Periplasmic binding protein-like II"/>
    <property type="match status" value="1"/>
</dbReference>
<keyword evidence="2" id="KW-0813">Transport</keyword>
<dbReference type="InterPro" id="IPR001188">
    <property type="entry name" value="Sperm_putr-bd"/>
</dbReference>
<dbReference type="RefSeq" id="WP_151175889.1">
    <property type="nucleotide sequence ID" value="NZ_CP042906.1"/>
</dbReference>
<dbReference type="GO" id="GO:0015846">
    <property type="term" value="P:polyamine transport"/>
    <property type="evidence" value="ECO:0007669"/>
    <property type="project" value="InterPro"/>
</dbReference>
<dbReference type="PROSITE" id="PS51318">
    <property type="entry name" value="TAT"/>
    <property type="match status" value="1"/>
</dbReference>
<name>A0A5J6MGQ2_9PROT</name>
<evidence type="ECO:0000256" key="2">
    <source>
        <dbReference type="ARBA" id="ARBA00022448"/>
    </source>
</evidence>
<keyword evidence="4" id="KW-0574">Periplasm</keyword>
<evidence type="ECO:0000313" key="5">
    <source>
        <dbReference type="EMBL" id="QEX15440.1"/>
    </source>
</evidence>
<evidence type="ECO:0000313" key="6">
    <source>
        <dbReference type="Proteomes" id="UP000326202"/>
    </source>
</evidence>
<dbReference type="PANTHER" id="PTHR30222:SF17">
    <property type="entry name" value="SPERMIDINE_PUTRESCINE-BINDING PERIPLASMIC PROTEIN"/>
    <property type="match status" value="1"/>
</dbReference>
<proteinExistence type="predicted"/>
<evidence type="ECO:0000256" key="1">
    <source>
        <dbReference type="ARBA" id="ARBA00004418"/>
    </source>
</evidence>
<dbReference type="KEGG" id="htq:FRZ44_07240"/>
<sequence>METKRDIEKFIDEIKYGRMTRRKFARAMASVGLAVAIMPTGRTRALADDSVPTVFTWSGYDAPEMHGEFDKKYGKAPNFSIWGDEEEAESKMRSGFHPEMVMPCSYKVNKWNDLGFLRPIDTARLEHWPEIIPALDNVPDTVIGGKRMWVPAWWGLTSVTFRTDLAPEYVPADKHTWGILWDEKYKGRLSMIDSLIDGVMAAAIYSGAKDPFNMTDAEVAKLKELMIKQRPLLRFYTNDNTGWQQALASGELVAADSWNDTILNLSKQGIPSMFMIPKEGPMTWTCGIAMTAWVKPEMENMVYDLVNAYLSVDTGIYWVNTFGMGHSNKNVYSHLSADELTKRGLTPGDIDAYIKAGHFQATIKNEPVLQAMYEEVKAGI</sequence>
<keyword evidence="6" id="KW-1185">Reference proteome</keyword>
<dbReference type="GO" id="GO:0042597">
    <property type="term" value="C:periplasmic space"/>
    <property type="evidence" value="ECO:0007669"/>
    <property type="project" value="UniProtKB-SubCell"/>
</dbReference>
<organism evidence="5 6">
    <name type="scientific">Hypericibacter terrae</name>
    <dbReference type="NCBI Taxonomy" id="2602015"/>
    <lineage>
        <taxon>Bacteria</taxon>
        <taxon>Pseudomonadati</taxon>
        <taxon>Pseudomonadota</taxon>
        <taxon>Alphaproteobacteria</taxon>
        <taxon>Rhodospirillales</taxon>
        <taxon>Dongiaceae</taxon>
        <taxon>Hypericibacter</taxon>
    </lineage>
</organism>
<comment type="subcellular location">
    <subcellularLocation>
        <location evidence="1">Periplasm</location>
    </subcellularLocation>
</comment>
<dbReference type="AlphaFoldDB" id="A0A5J6MGQ2"/>
<evidence type="ECO:0000256" key="3">
    <source>
        <dbReference type="ARBA" id="ARBA00022729"/>
    </source>
</evidence>
<dbReference type="Proteomes" id="UP000326202">
    <property type="component" value="Chromosome"/>
</dbReference>
<keyword evidence="3" id="KW-0732">Signal</keyword>
<evidence type="ECO:0000256" key="4">
    <source>
        <dbReference type="ARBA" id="ARBA00022764"/>
    </source>
</evidence>
<dbReference type="PANTHER" id="PTHR30222">
    <property type="entry name" value="SPERMIDINE/PUTRESCINE-BINDING PERIPLASMIC PROTEIN"/>
    <property type="match status" value="1"/>
</dbReference>
<dbReference type="InterPro" id="IPR006059">
    <property type="entry name" value="SBP"/>
</dbReference>